<evidence type="ECO:0000259" key="2">
    <source>
        <dbReference type="Pfam" id="PF05876"/>
    </source>
</evidence>
<proteinExistence type="predicted"/>
<evidence type="ECO:0000313" key="5">
    <source>
        <dbReference type="Proteomes" id="UP000228497"/>
    </source>
</evidence>
<name>A0A2M7FCS2_9BACT</name>
<dbReference type="Pfam" id="PF05876">
    <property type="entry name" value="GpA_ATPase"/>
    <property type="match status" value="1"/>
</dbReference>
<dbReference type="EMBL" id="PFFD01000191">
    <property type="protein sequence ID" value="PIV86688.1"/>
    <property type="molecule type" value="Genomic_DNA"/>
</dbReference>
<gene>
    <name evidence="4" type="ORF">COW49_04030</name>
</gene>
<dbReference type="InterPro" id="IPR046454">
    <property type="entry name" value="GpA_endonuclease"/>
</dbReference>
<dbReference type="Proteomes" id="UP000228497">
    <property type="component" value="Unassembled WGS sequence"/>
</dbReference>
<sequence>MTSMNSVDLLIPSRAEMDAAAPPMRLTISEWAERHRVLTSPPSEEPGPLRLSRTPYLVPIMDACKSSAEQIVICKSAQIAGTECALSIIGYYAHQEPCSIMLVMADQDTATYMSRERIQRMFETSPELASIFDAAQAAKGEITLRNGTYIALGWASSVARLASRPMKIVCLDEVDKPGYYVSTREADPISLAIERTETYYNRKIVMLSTPTFEDGNIWRNLQNCDLIYDWHVPCPKCGQFQPLRWSEKHATGFEDGKYRSIDGSLHRLGGVRWESGRDATKKQVDQAGYECGECGHLWNTIEKNHAVGNGQMIARQEYSGKARKIGFHLNRLYSLLGRSGDIPKLVADWIAAVKSKDQRKIQGFINSSLAEPYRYFAQDRQESAILDLRDDRPIGSVPSDEICGLTCGADTQDNGFYYTIYAWGRGLAGWLVRDGFVDSLELLWPITTGLYYDISGAPYHVQFLFIDAMGHRTSEVYEWCRTKGQVRPIKGEQNLSSPYAVTDIDRYPGTNRPIVGGLKLYRLNTTYYKNMLHNKLSIPVTDPGGIRFHADVQTEFAKQMISEYRDEHGIWVCPAGNNHFWDCTYMALAAADVLGMSNWKQANEMRAEERGNRVPHNDGPRNPYTGRRANPFTSGKRGRA</sequence>
<feature type="region of interest" description="Disordered" evidence="1">
    <location>
        <begin position="604"/>
        <end position="640"/>
    </location>
</feature>
<dbReference type="Gene3D" id="3.40.50.300">
    <property type="entry name" value="P-loop containing nucleotide triphosphate hydrolases"/>
    <property type="match status" value="1"/>
</dbReference>
<dbReference type="AlphaFoldDB" id="A0A2M7FCS2"/>
<dbReference type="InterPro" id="IPR027417">
    <property type="entry name" value="P-loop_NTPase"/>
</dbReference>
<feature type="domain" description="Terminase large subunit GpA endonuclease" evidence="3">
    <location>
        <begin position="325"/>
        <end position="598"/>
    </location>
</feature>
<feature type="domain" description="Phage terminase large subunit GpA ATPase" evidence="2">
    <location>
        <begin position="43"/>
        <end position="310"/>
    </location>
</feature>
<dbReference type="GO" id="GO:0016887">
    <property type="term" value="F:ATP hydrolysis activity"/>
    <property type="evidence" value="ECO:0007669"/>
    <property type="project" value="InterPro"/>
</dbReference>
<dbReference type="InterPro" id="IPR046453">
    <property type="entry name" value="GpA_ATPase"/>
</dbReference>
<comment type="caution">
    <text evidence="4">The sequence shown here is derived from an EMBL/GenBank/DDBJ whole genome shotgun (WGS) entry which is preliminary data.</text>
</comment>
<evidence type="ECO:0000256" key="1">
    <source>
        <dbReference type="SAM" id="MobiDB-lite"/>
    </source>
</evidence>
<accession>A0A2M7FCS2</accession>
<protein>
    <submittedName>
        <fullName evidence="4">Terminase</fullName>
    </submittedName>
</protein>
<feature type="compositionally biased region" description="Basic and acidic residues" evidence="1">
    <location>
        <begin position="604"/>
        <end position="619"/>
    </location>
</feature>
<evidence type="ECO:0000313" key="4">
    <source>
        <dbReference type="EMBL" id="PIV86688.1"/>
    </source>
</evidence>
<dbReference type="Pfam" id="PF20454">
    <property type="entry name" value="GpA_nuclease"/>
    <property type="match status" value="1"/>
</dbReference>
<reference evidence="5" key="1">
    <citation type="submission" date="2017-09" db="EMBL/GenBank/DDBJ databases">
        <title>Depth-based differentiation of microbial function through sediment-hosted aquifers and enrichment of novel symbionts in the deep terrestrial subsurface.</title>
        <authorList>
            <person name="Probst A.J."/>
            <person name="Ladd B."/>
            <person name="Jarett J.K."/>
            <person name="Geller-Mcgrath D.E."/>
            <person name="Sieber C.M.K."/>
            <person name="Emerson J.B."/>
            <person name="Anantharaman K."/>
            <person name="Thomas B.C."/>
            <person name="Malmstrom R."/>
            <person name="Stieglmeier M."/>
            <person name="Klingl A."/>
            <person name="Woyke T."/>
            <person name="Ryan C.M."/>
            <person name="Banfield J.F."/>
        </authorList>
    </citation>
    <scope>NUCLEOTIDE SEQUENCE [LARGE SCALE GENOMIC DNA]</scope>
</reference>
<evidence type="ECO:0000259" key="3">
    <source>
        <dbReference type="Pfam" id="PF20454"/>
    </source>
</evidence>
<organism evidence="4 5">
    <name type="scientific">Candidatus Kaiserbacteria bacterium CG17_big_fil_post_rev_8_21_14_2_50_51_7</name>
    <dbReference type="NCBI Taxonomy" id="1974613"/>
    <lineage>
        <taxon>Bacteria</taxon>
        <taxon>Candidatus Kaiseribacteriota</taxon>
    </lineage>
</organism>
<dbReference type="GO" id="GO:0004519">
    <property type="term" value="F:endonuclease activity"/>
    <property type="evidence" value="ECO:0007669"/>
    <property type="project" value="InterPro"/>
</dbReference>